<organism evidence="2 3">
    <name type="scientific">Streptomyces mexicanus</name>
    <dbReference type="NCBI Taxonomy" id="178566"/>
    <lineage>
        <taxon>Bacteria</taxon>
        <taxon>Bacillati</taxon>
        <taxon>Actinomycetota</taxon>
        <taxon>Actinomycetes</taxon>
        <taxon>Kitasatosporales</taxon>
        <taxon>Streptomycetaceae</taxon>
        <taxon>Streptomyces</taxon>
    </lineage>
</organism>
<dbReference type="OrthoDB" id="4246434at2"/>
<accession>A0A7X1HVF4</accession>
<dbReference type="EMBL" id="JACMHY010000001">
    <property type="protein sequence ID" value="MBC2863746.1"/>
    <property type="molecule type" value="Genomic_DNA"/>
</dbReference>
<proteinExistence type="predicted"/>
<dbReference type="AlphaFoldDB" id="A0A7X1HVF4"/>
<feature type="region of interest" description="Disordered" evidence="1">
    <location>
        <begin position="1"/>
        <end position="30"/>
    </location>
</feature>
<name>A0A7X1HVF4_9ACTN</name>
<evidence type="ECO:0000256" key="1">
    <source>
        <dbReference type="SAM" id="MobiDB-lite"/>
    </source>
</evidence>
<feature type="compositionally biased region" description="Polar residues" evidence="1">
    <location>
        <begin position="1"/>
        <end position="12"/>
    </location>
</feature>
<dbReference type="Proteomes" id="UP000517694">
    <property type="component" value="Unassembled WGS sequence"/>
</dbReference>
<gene>
    <name evidence="2" type="ORF">H1R13_01680</name>
</gene>
<evidence type="ECO:0000313" key="3">
    <source>
        <dbReference type="Proteomes" id="UP000517694"/>
    </source>
</evidence>
<reference evidence="2 3" key="1">
    <citation type="submission" date="2020-08" db="EMBL/GenBank/DDBJ databases">
        <title>Whole-Genome Sequence of French Clinical Streptomyces mexicanus Strain Q0842.</title>
        <authorList>
            <person name="Boxberger M."/>
            <person name="La Scola B."/>
        </authorList>
    </citation>
    <scope>NUCLEOTIDE SEQUENCE [LARGE SCALE GENOMIC DNA]</scope>
    <source>
        <strain evidence="2 3">Marseille-Q0842</strain>
    </source>
</reference>
<dbReference type="RefSeq" id="WP_159667457.1">
    <property type="nucleotide sequence ID" value="NZ_JACMHY010000001.1"/>
</dbReference>
<protein>
    <submittedName>
        <fullName evidence="2">Uncharacterized protein</fullName>
    </submittedName>
</protein>
<comment type="caution">
    <text evidence="2">The sequence shown here is derived from an EMBL/GenBank/DDBJ whole genome shotgun (WGS) entry which is preliminary data.</text>
</comment>
<evidence type="ECO:0000313" key="2">
    <source>
        <dbReference type="EMBL" id="MBC2863746.1"/>
    </source>
</evidence>
<sequence length="134" mass="14257">MSHEQPQPTSLTEPMAVVEAPGNPPRYKHRTDKPVRYFSIVDKESGAVLGYVWAGDEDDAAAYEYCVSGGARAANEGGFWFSRLRSAKARGLLPSQALAELAADQDTEGKGRPLPGSLAEAPNADVVKALAKAN</sequence>
<keyword evidence="3" id="KW-1185">Reference proteome</keyword>